<name>A0AAI8VXZ8_9PEZI</name>
<evidence type="ECO:0000313" key="3">
    <source>
        <dbReference type="Proteomes" id="UP001295740"/>
    </source>
</evidence>
<reference evidence="2" key="1">
    <citation type="submission" date="2023-10" db="EMBL/GenBank/DDBJ databases">
        <authorList>
            <person name="Hackl T."/>
        </authorList>
    </citation>
    <scope>NUCLEOTIDE SEQUENCE</scope>
</reference>
<protein>
    <submittedName>
        <fullName evidence="2">Uu.00g012670.m01.CDS01</fullName>
    </submittedName>
</protein>
<comment type="caution">
    <text evidence="2">The sequence shown here is derived from an EMBL/GenBank/DDBJ whole genome shotgun (WGS) entry which is preliminary data.</text>
</comment>
<dbReference type="Proteomes" id="UP001295740">
    <property type="component" value="Unassembled WGS sequence"/>
</dbReference>
<evidence type="ECO:0000313" key="2">
    <source>
        <dbReference type="EMBL" id="CAJ2513148.1"/>
    </source>
</evidence>
<dbReference type="AlphaFoldDB" id="A0AAI8VXZ8"/>
<sequence>MGPRPANASSNLCHDPASSTPSSSCVCASSPEATRQQMSRNVYEKVGDRSIAAMITPYARELCREAVQDDSLDSLQLVADCGGGSFSPTSALLAALDADTDEVGGAGDCSSYCDKGEEVRRTEPGRIITHLCGGRQF</sequence>
<organism evidence="2 3">
    <name type="scientific">Anthostomella pinea</name>
    <dbReference type="NCBI Taxonomy" id="933095"/>
    <lineage>
        <taxon>Eukaryota</taxon>
        <taxon>Fungi</taxon>
        <taxon>Dikarya</taxon>
        <taxon>Ascomycota</taxon>
        <taxon>Pezizomycotina</taxon>
        <taxon>Sordariomycetes</taxon>
        <taxon>Xylariomycetidae</taxon>
        <taxon>Xylariales</taxon>
        <taxon>Xylariaceae</taxon>
        <taxon>Anthostomella</taxon>
    </lineage>
</organism>
<gene>
    <name evidence="2" type="ORF">KHLLAP_LOCUS13616</name>
</gene>
<evidence type="ECO:0000256" key="1">
    <source>
        <dbReference type="SAM" id="MobiDB-lite"/>
    </source>
</evidence>
<accession>A0AAI8VXZ8</accession>
<dbReference type="EMBL" id="CAUWAG010000020">
    <property type="protein sequence ID" value="CAJ2513148.1"/>
    <property type="molecule type" value="Genomic_DNA"/>
</dbReference>
<proteinExistence type="predicted"/>
<feature type="compositionally biased region" description="Low complexity" evidence="1">
    <location>
        <begin position="16"/>
        <end position="31"/>
    </location>
</feature>
<feature type="region of interest" description="Disordered" evidence="1">
    <location>
        <begin position="1"/>
        <end position="40"/>
    </location>
</feature>
<keyword evidence="3" id="KW-1185">Reference proteome</keyword>